<feature type="domain" description="HNH nuclease" evidence="2">
    <location>
        <begin position="28"/>
        <end position="55"/>
    </location>
</feature>
<accession>A0A481YQU0</accession>
<reference evidence="3" key="1">
    <citation type="journal article" date="2019" name="MBio">
        <title>Virus Genomes from Deep Sea Sediments Expand the Ocean Megavirome and Support Independent Origins of Viral Gigantism.</title>
        <authorList>
            <person name="Backstrom D."/>
            <person name="Yutin N."/>
            <person name="Jorgensen S.L."/>
            <person name="Dharamshi J."/>
            <person name="Homa F."/>
            <person name="Zaremba-Niedwiedzka K."/>
            <person name="Spang A."/>
            <person name="Wolf Y.I."/>
            <person name="Koonin E.V."/>
            <person name="Ettema T.J."/>
        </authorList>
    </citation>
    <scope>NUCLEOTIDE SEQUENCE</scope>
</reference>
<name>A0A481YQU0_9VIRU</name>
<dbReference type="GO" id="GO:0004519">
    <property type="term" value="F:endonuclease activity"/>
    <property type="evidence" value="ECO:0007669"/>
    <property type="project" value="UniProtKB-KW"/>
</dbReference>
<gene>
    <name evidence="3" type="ORF">LCMAC101_00260</name>
</gene>
<dbReference type="Gene3D" id="3.90.75.20">
    <property type="match status" value="1"/>
</dbReference>
<organism evidence="3">
    <name type="scientific">Marseillevirus LCMAC101</name>
    <dbReference type="NCBI Taxonomy" id="2506602"/>
    <lineage>
        <taxon>Viruses</taxon>
        <taxon>Varidnaviria</taxon>
        <taxon>Bamfordvirae</taxon>
        <taxon>Nucleocytoviricota</taxon>
        <taxon>Megaviricetes</taxon>
        <taxon>Pimascovirales</taxon>
        <taxon>Pimascovirales incertae sedis</taxon>
        <taxon>Marseilleviridae</taxon>
    </lineage>
</organism>
<keyword evidence="3" id="KW-0540">Nuclease</keyword>
<dbReference type="InterPro" id="IPR003615">
    <property type="entry name" value="HNH_nuc"/>
</dbReference>
<dbReference type="SUPFAM" id="SSF54060">
    <property type="entry name" value="His-Me finger endonucleases"/>
    <property type="match status" value="1"/>
</dbReference>
<evidence type="ECO:0000259" key="2">
    <source>
        <dbReference type="Pfam" id="PF13392"/>
    </source>
</evidence>
<dbReference type="InterPro" id="IPR044925">
    <property type="entry name" value="His-Me_finger_sf"/>
</dbReference>
<protein>
    <submittedName>
        <fullName evidence="3">HNH endonuclease</fullName>
    </submittedName>
</protein>
<dbReference type="Gene3D" id="1.10.10.10">
    <property type="entry name" value="Winged helix-like DNA-binding domain superfamily/Winged helix DNA-binding domain"/>
    <property type="match status" value="1"/>
</dbReference>
<dbReference type="EMBL" id="MK500327">
    <property type="protein sequence ID" value="QBK85439.1"/>
    <property type="molecule type" value="Genomic_DNA"/>
</dbReference>
<feature type="region of interest" description="Disordered" evidence="1">
    <location>
        <begin position="25"/>
        <end position="45"/>
    </location>
</feature>
<keyword evidence="3" id="KW-0378">Hydrolase</keyword>
<proteinExistence type="predicted"/>
<keyword evidence="3" id="KW-0255">Endonuclease</keyword>
<feature type="compositionally biased region" description="Basic and acidic residues" evidence="1">
    <location>
        <begin position="35"/>
        <end position="45"/>
    </location>
</feature>
<evidence type="ECO:0000313" key="3">
    <source>
        <dbReference type="EMBL" id="QBK85439.1"/>
    </source>
</evidence>
<dbReference type="InterPro" id="IPR036388">
    <property type="entry name" value="WH-like_DNA-bd_sf"/>
</dbReference>
<sequence>MWFSLQGKKRNTSIHQLVAENYQKNSLNKKQVNHKNGEKGDNRLENLEWNTPSENIQHAHDACLNKGSLTEAAKDCGGNKGSYISNACSGICKKAYGFEWRCAD</sequence>
<evidence type="ECO:0000256" key="1">
    <source>
        <dbReference type="SAM" id="MobiDB-lite"/>
    </source>
</evidence>
<dbReference type="Pfam" id="PF13392">
    <property type="entry name" value="HNH_3"/>
    <property type="match status" value="1"/>
</dbReference>